<reference evidence="4" key="1">
    <citation type="submission" date="2022-03" db="EMBL/GenBank/DDBJ databases">
        <title>Identification of a novel bacterium isolated from mangrove sediments.</title>
        <authorList>
            <person name="Pan X."/>
        </authorList>
    </citation>
    <scope>NUCLEOTIDE SEQUENCE</scope>
    <source>
        <strain evidence="4">B1949</strain>
    </source>
</reference>
<dbReference type="Proteomes" id="UP001162881">
    <property type="component" value="Unassembled WGS sequence"/>
</dbReference>
<keyword evidence="2" id="KW-0378">Hydrolase</keyword>
<dbReference type="Gene3D" id="2.60.120.430">
    <property type="entry name" value="Galactose-binding lectin"/>
    <property type="match status" value="1"/>
</dbReference>
<dbReference type="RefSeq" id="WP_244019727.1">
    <property type="nucleotide sequence ID" value="NZ_JALHLF010000029.1"/>
</dbReference>
<dbReference type="Gene3D" id="3.40.50.1110">
    <property type="entry name" value="SGNH hydrolase"/>
    <property type="match status" value="1"/>
</dbReference>
<dbReference type="CDD" id="cd01821">
    <property type="entry name" value="Rhamnogalacturan_acetylesterase_like"/>
    <property type="match status" value="1"/>
</dbReference>
<evidence type="ECO:0000313" key="4">
    <source>
        <dbReference type="EMBL" id="MCJ2182919.1"/>
    </source>
</evidence>
<protein>
    <submittedName>
        <fullName evidence="4">Rhamnogalacturonan acetylesterase</fullName>
    </submittedName>
</protein>
<organism evidence="4 5">
    <name type="scientific">Novosphingobium organovorum</name>
    <dbReference type="NCBI Taxonomy" id="2930092"/>
    <lineage>
        <taxon>Bacteria</taxon>
        <taxon>Pseudomonadati</taxon>
        <taxon>Pseudomonadota</taxon>
        <taxon>Alphaproteobacteria</taxon>
        <taxon>Sphingomonadales</taxon>
        <taxon>Sphingomonadaceae</taxon>
        <taxon>Novosphingobium</taxon>
    </lineage>
</organism>
<evidence type="ECO:0000313" key="5">
    <source>
        <dbReference type="Proteomes" id="UP001162881"/>
    </source>
</evidence>
<accession>A0ABT0BD71</accession>
<evidence type="ECO:0000256" key="1">
    <source>
        <dbReference type="ARBA" id="ARBA00008668"/>
    </source>
</evidence>
<name>A0ABT0BD71_9SPHN</name>
<keyword evidence="5" id="KW-1185">Reference proteome</keyword>
<dbReference type="SUPFAM" id="SSF49785">
    <property type="entry name" value="Galactose-binding domain-like"/>
    <property type="match status" value="1"/>
</dbReference>
<dbReference type="InterPro" id="IPR036514">
    <property type="entry name" value="SGNH_hydro_sf"/>
</dbReference>
<dbReference type="PANTHER" id="PTHR43695">
    <property type="entry name" value="PUTATIVE (AFU_ORTHOLOGUE AFUA_2G17250)-RELATED"/>
    <property type="match status" value="1"/>
</dbReference>
<dbReference type="Pfam" id="PF13472">
    <property type="entry name" value="Lipase_GDSL_2"/>
    <property type="match status" value="1"/>
</dbReference>
<dbReference type="InterPro" id="IPR008979">
    <property type="entry name" value="Galactose-bd-like_sf"/>
</dbReference>
<feature type="domain" description="SGNH hydrolase-type esterase" evidence="3">
    <location>
        <begin position="159"/>
        <end position="314"/>
    </location>
</feature>
<dbReference type="EMBL" id="JALHLF010000029">
    <property type="protein sequence ID" value="MCJ2182919.1"/>
    <property type="molecule type" value="Genomic_DNA"/>
</dbReference>
<dbReference type="InterPro" id="IPR037459">
    <property type="entry name" value="RhgT-like"/>
</dbReference>
<sequence length="394" mass="41865">MIGQAALGATPVRATTLRAAPDWPVTIDRPASHVSDAGQGGFVIHLPVPQGTYKVTLTLGDARRPGRTTVKVESRRLALAGVATRAGERVTRSFLVAVRDARLPADPSGAPLLADHVLLDPAEAKSADWDDGLSLEFLGMPQVARIRIEPAEAPTLFLVGDSTVADQDAEPYASWGQMLPAMLDDKVVVANHAKSGGTMKSFIAQLRLSKVLAQARAGDWLFIQFAHNDQKTAWPLTYVSPDGTYPAYLRVFIAEARARGMHPVLVASPERRNFDATGRITDTLGAYAQAARRVARAEQVPLIDLNADSVTIMEALGPERAARAFAQNGADRTHTDNYGAWLMAAAVARQVRAKVPALAGHVTLGAFDPAHPPLPEAVAIAPSLTQATGKPAGN</sequence>
<dbReference type="SUPFAM" id="SSF52266">
    <property type="entry name" value="SGNH hydrolase"/>
    <property type="match status" value="1"/>
</dbReference>
<dbReference type="PANTHER" id="PTHR43695:SF1">
    <property type="entry name" value="RHAMNOGALACTURONAN ACETYLESTERASE"/>
    <property type="match status" value="1"/>
</dbReference>
<comment type="similarity">
    <text evidence="1">Belongs to the 'GDSL' lipolytic enzyme family.</text>
</comment>
<evidence type="ECO:0000256" key="2">
    <source>
        <dbReference type="ARBA" id="ARBA00022801"/>
    </source>
</evidence>
<dbReference type="InterPro" id="IPR013830">
    <property type="entry name" value="SGNH_hydro"/>
</dbReference>
<proteinExistence type="inferred from homology"/>
<evidence type="ECO:0000259" key="3">
    <source>
        <dbReference type="Pfam" id="PF13472"/>
    </source>
</evidence>
<comment type="caution">
    <text evidence="4">The sequence shown here is derived from an EMBL/GenBank/DDBJ whole genome shotgun (WGS) entry which is preliminary data.</text>
</comment>
<gene>
    <name evidence="4" type="ORF">MTR62_09475</name>
</gene>